<dbReference type="EMBL" id="JARYMX010000008">
    <property type="protein sequence ID" value="KAJ9537184.1"/>
    <property type="molecule type" value="Genomic_DNA"/>
</dbReference>
<evidence type="ECO:0000313" key="1">
    <source>
        <dbReference type="EMBL" id="KAJ9537184.1"/>
    </source>
</evidence>
<gene>
    <name evidence="1" type="ORF">OSB04_029917</name>
</gene>
<keyword evidence="2" id="KW-1185">Reference proteome</keyword>
<name>A0AA38W4F9_9ASTR</name>
<protein>
    <submittedName>
        <fullName evidence="1">Uncharacterized protein</fullName>
    </submittedName>
</protein>
<dbReference type="AlphaFoldDB" id="A0AA38W4F9"/>
<accession>A0AA38W4F9</accession>
<dbReference type="Gene3D" id="3.10.330.10">
    <property type="match status" value="1"/>
</dbReference>
<organism evidence="1 2">
    <name type="scientific">Centaurea solstitialis</name>
    <name type="common">yellow star-thistle</name>
    <dbReference type="NCBI Taxonomy" id="347529"/>
    <lineage>
        <taxon>Eukaryota</taxon>
        <taxon>Viridiplantae</taxon>
        <taxon>Streptophyta</taxon>
        <taxon>Embryophyta</taxon>
        <taxon>Tracheophyta</taxon>
        <taxon>Spermatophyta</taxon>
        <taxon>Magnoliopsida</taxon>
        <taxon>eudicotyledons</taxon>
        <taxon>Gunneridae</taxon>
        <taxon>Pentapetalae</taxon>
        <taxon>asterids</taxon>
        <taxon>campanulids</taxon>
        <taxon>Asterales</taxon>
        <taxon>Asteraceae</taxon>
        <taxon>Carduoideae</taxon>
        <taxon>Cardueae</taxon>
        <taxon>Centaureinae</taxon>
        <taxon>Centaurea</taxon>
    </lineage>
</organism>
<proteinExistence type="predicted"/>
<evidence type="ECO:0000313" key="2">
    <source>
        <dbReference type="Proteomes" id="UP001172457"/>
    </source>
</evidence>
<reference evidence="1" key="1">
    <citation type="submission" date="2023-03" db="EMBL/GenBank/DDBJ databases">
        <title>Chromosome-scale reference genome and RAD-based genetic map of yellow starthistle (Centaurea solstitialis) reveal putative structural variation and QTLs associated with invader traits.</title>
        <authorList>
            <person name="Reatini B."/>
            <person name="Cang F.A."/>
            <person name="Jiang Q."/>
            <person name="Mckibben M.T.W."/>
            <person name="Barker M.S."/>
            <person name="Rieseberg L.H."/>
            <person name="Dlugosch K.M."/>
        </authorList>
    </citation>
    <scope>NUCLEOTIDE SEQUENCE</scope>
    <source>
        <strain evidence="1">CAN-66</strain>
        <tissue evidence="1">Leaf</tissue>
    </source>
</reference>
<dbReference type="Proteomes" id="UP001172457">
    <property type="component" value="Chromosome 8"/>
</dbReference>
<comment type="caution">
    <text evidence="1">The sequence shown here is derived from an EMBL/GenBank/DDBJ whole genome shotgun (WGS) entry which is preliminary data.</text>
</comment>
<sequence>MTDVKTRMNKVVRSKRRERLGDVVSEHHCPDVKYGKRVCILPIDDTIESVTRSPFDAYLKHKDLRLLSIIFCDMAVSVSYGGDFKVEDGNCESQ</sequence>